<gene>
    <name evidence="1" type="ORF">FNH09_19770</name>
</gene>
<dbReference type="OrthoDB" id="3687123at2"/>
<dbReference type="Proteomes" id="UP000325849">
    <property type="component" value="Unassembled WGS sequence"/>
</dbReference>
<protein>
    <recommendedName>
        <fullName evidence="3">DNA phosphorothioation-associated protein 4</fullName>
    </recommendedName>
</protein>
<proteinExistence type="predicted"/>
<evidence type="ECO:0000313" key="1">
    <source>
        <dbReference type="EMBL" id="MPY33417.1"/>
    </source>
</evidence>
<comment type="caution">
    <text evidence="1">The sequence shown here is derived from an EMBL/GenBank/DDBJ whole genome shotgun (WGS) entry which is preliminary data.</text>
</comment>
<name>A0A5N8VDS7_9ACTN</name>
<sequence>MTTPFIDVRARRPQQHEALMIELQEEAGFAYYRDILLFAAALGFRHNRHAPVTATHGDPIRYETLTSPAFSEALINMIAANVITDDPEIMDAARIEQRINIFETYANGGLEFIQEQVNIRSQPAARVVIDLVAEAFSESSGAKPASIEELLNGWAGGSA</sequence>
<keyword evidence="2" id="KW-1185">Reference proteome</keyword>
<organism evidence="1 2">
    <name type="scientific">Streptomyces adustus</name>
    <dbReference type="NCBI Taxonomy" id="1609272"/>
    <lineage>
        <taxon>Bacteria</taxon>
        <taxon>Bacillati</taxon>
        <taxon>Actinomycetota</taxon>
        <taxon>Actinomycetes</taxon>
        <taxon>Kitasatosporales</taxon>
        <taxon>Streptomycetaceae</taxon>
        <taxon>Streptomyces</taxon>
    </lineage>
</organism>
<dbReference type="RefSeq" id="WP_152889823.1">
    <property type="nucleotide sequence ID" value="NZ_VJZD01000074.1"/>
</dbReference>
<accession>A0A5N8VDS7</accession>
<reference evidence="1 2" key="1">
    <citation type="submission" date="2019-07" db="EMBL/GenBank/DDBJ databases">
        <title>New species of Amycolatopsis and Streptomyces.</title>
        <authorList>
            <person name="Duangmal K."/>
            <person name="Teo W.F.A."/>
            <person name="Lipun K."/>
        </authorList>
    </citation>
    <scope>NUCLEOTIDE SEQUENCE [LARGE SCALE GENOMIC DNA]</scope>
    <source>
        <strain evidence="1 2">NBRC 109810</strain>
    </source>
</reference>
<evidence type="ECO:0008006" key="3">
    <source>
        <dbReference type="Google" id="ProtNLM"/>
    </source>
</evidence>
<dbReference type="EMBL" id="VJZD01000074">
    <property type="protein sequence ID" value="MPY33417.1"/>
    <property type="molecule type" value="Genomic_DNA"/>
</dbReference>
<evidence type="ECO:0000313" key="2">
    <source>
        <dbReference type="Proteomes" id="UP000325849"/>
    </source>
</evidence>
<dbReference type="AlphaFoldDB" id="A0A5N8VDS7"/>